<dbReference type="SUPFAM" id="SSF50729">
    <property type="entry name" value="PH domain-like"/>
    <property type="match status" value="1"/>
</dbReference>
<accession>A0A8X8YD04</accession>
<evidence type="ECO:0008006" key="3">
    <source>
        <dbReference type="Google" id="ProtNLM"/>
    </source>
</evidence>
<sequence length="203" mass="23210">MADLQRLSVVERDIDQAITSLKRGAHLLKYGRRGKPKFCPFRLSTDESTLIWYYGKDEKRLDLCNVSRRAEDLFLQYPRPEKEYQSFSLIHNDRSLDLESFRYVKTRTKLSWLEHQRSDSTPQSRLGKVFAEVLSFTASSKNHLFAESPARSFTRHSAGAAENSNARTSGTETIRVSLSSALSSSSEDFDNLGDVFIWGDVME</sequence>
<comment type="caution">
    <text evidence="1">The sequence shown here is derived from an EMBL/GenBank/DDBJ whole genome shotgun (WGS) entry which is preliminary data.</text>
</comment>
<dbReference type="EMBL" id="PNBA02000003">
    <property type="protein sequence ID" value="KAG6429700.1"/>
    <property type="molecule type" value="Genomic_DNA"/>
</dbReference>
<name>A0A8X8YD04_SALSN</name>
<reference evidence="1" key="2">
    <citation type="submission" date="2020-08" db="EMBL/GenBank/DDBJ databases">
        <title>Plant Genome Project.</title>
        <authorList>
            <person name="Zhang R.-G."/>
        </authorList>
    </citation>
    <scope>NUCLEOTIDE SEQUENCE</scope>
    <source>
        <strain evidence="1">Huo1</strain>
        <tissue evidence="1">Leaf</tissue>
    </source>
</reference>
<protein>
    <recommendedName>
        <fullName evidence="3">PH domain-containing protein</fullName>
    </recommendedName>
</protein>
<gene>
    <name evidence="1" type="ORF">SASPL_107752</name>
</gene>
<evidence type="ECO:0000313" key="2">
    <source>
        <dbReference type="Proteomes" id="UP000298416"/>
    </source>
</evidence>
<organism evidence="1">
    <name type="scientific">Salvia splendens</name>
    <name type="common">Scarlet sage</name>
    <dbReference type="NCBI Taxonomy" id="180675"/>
    <lineage>
        <taxon>Eukaryota</taxon>
        <taxon>Viridiplantae</taxon>
        <taxon>Streptophyta</taxon>
        <taxon>Embryophyta</taxon>
        <taxon>Tracheophyta</taxon>
        <taxon>Spermatophyta</taxon>
        <taxon>Magnoliopsida</taxon>
        <taxon>eudicotyledons</taxon>
        <taxon>Gunneridae</taxon>
        <taxon>Pentapetalae</taxon>
        <taxon>asterids</taxon>
        <taxon>lamiids</taxon>
        <taxon>Lamiales</taxon>
        <taxon>Lamiaceae</taxon>
        <taxon>Nepetoideae</taxon>
        <taxon>Mentheae</taxon>
        <taxon>Salviinae</taxon>
        <taxon>Salvia</taxon>
        <taxon>Salvia subgen. Calosphace</taxon>
        <taxon>core Calosphace</taxon>
    </lineage>
</organism>
<evidence type="ECO:0000313" key="1">
    <source>
        <dbReference type="EMBL" id="KAG6429700.1"/>
    </source>
</evidence>
<dbReference type="AlphaFoldDB" id="A0A8X8YD04"/>
<proteinExistence type="predicted"/>
<dbReference type="Gene3D" id="2.30.29.30">
    <property type="entry name" value="Pleckstrin-homology domain (PH domain)/Phosphotyrosine-binding domain (PTB)"/>
    <property type="match status" value="1"/>
</dbReference>
<dbReference type="Proteomes" id="UP000298416">
    <property type="component" value="Unassembled WGS sequence"/>
</dbReference>
<keyword evidence="2" id="KW-1185">Reference proteome</keyword>
<dbReference type="InterPro" id="IPR011993">
    <property type="entry name" value="PH-like_dom_sf"/>
</dbReference>
<reference evidence="1" key="1">
    <citation type="submission" date="2018-01" db="EMBL/GenBank/DDBJ databases">
        <authorList>
            <person name="Mao J.F."/>
        </authorList>
    </citation>
    <scope>NUCLEOTIDE SEQUENCE</scope>
    <source>
        <strain evidence="1">Huo1</strain>
        <tissue evidence="1">Leaf</tissue>
    </source>
</reference>